<name>A0A0F9QPK7_9ZZZZ</name>
<sequence>MCDFNSVETGKAISKLWKDISLKGYAEPSFRHFLESTDDSELDRLAYSASCILWRLLNKKGEQKS</sequence>
<dbReference type="AlphaFoldDB" id="A0A0F9QPK7"/>
<dbReference type="EMBL" id="LAZR01004592">
    <property type="protein sequence ID" value="KKN07238.1"/>
    <property type="molecule type" value="Genomic_DNA"/>
</dbReference>
<proteinExistence type="predicted"/>
<organism evidence="1">
    <name type="scientific">marine sediment metagenome</name>
    <dbReference type="NCBI Taxonomy" id="412755"/>
    <lineage>
        <taxon>unclassified sequences</taxon>
        <taxon>metagenomes</taxon>
        <taxon>ecological metagenomes</taxon>
    </lineage>
</organism>
<gene>
    <name evidence="1" type="ORF">LCGC14_1069060</name>
</gene>
<protein>
    <submittedName>
        <fullName evidence="1">Uncharacterized protein</fullName>
    </submittedName>
</protein>
<accession>A0A0F9QPK7</accession>
<comment type="caution">
    <text evidence="1">The sequence shown here is derived from an EMBL/GenBank/DDBJ whole genome shotgun (WGS) entry which is preliminary data.</text>
</comment>
<evidence type="ECO:0000313" key="1">
    <source>
        <dbReference type="EMBL" id="KKN07238.1"/>
    </source>
</evidence>
<reference evidence="1" key="1">
    <citation type="journal article" date="2015" name="Nature">
        <title>Complex archaea that bridge the gap between prokaryotes and eukaryotes.</title>
        <authorList>
            <person name="Spang A."/>
            <person name="Saw J.H."/>
            <person name="Jorgensen S.L."/>
            <person name="Zaremba-Niedzwiedzka K."/>
            <person name="Martijn J."/>
            <person name="Lind A.E."/>
            <person name="van Eijk R."/>
            <person name="Schleper C."/>
            <person name="Guy L."/>
            <person name="Ettema T.J."/>
        </authorList>
    </citation>
    <scope>NUCLEOTIDE SEQUENCE</scope>
</reference>